<dbReference type="InterPro" id="IPR027434">
    <property type="entry name" value="Homing_endonucl"/>
</dbReference>
<sequence>MGDIIHNINGLIRLKVDLFKESCEILGIKYKEADYNIKMNDPYFSGLIDSDGTIIFNYPGNRIECHLELKYNEYSSKLNLDDVIKNYKPSKLIKNRRLNNNKNTSSIRFSFQTVKGMIYLYHYFMKNRLYSDFKFYRVSKIKQFLEIRIFNKDPYESEEYLVYSEFLLNFITYLNPKGLTTPFVSKLRMKR</sequence>
<comment type="caution">
    <text evidence="1">The sequence shown here is derived from an EMBL/GenBank/DDBJ whole genome shotgun (WGS) entry which is preliminary data.</text>
</comment>
<dbReference type="EMBL" id="SELW01000204">
    <property type="protein sequence ID" value="TID30085.1"/>
    <property type="molecule type" value="Genomic_DNA"/>
</dbReference>
<dbReference type="SUPFAM" id="SSF55608">
    <property type="entry name" value="Homing endonucleases"/>
    <property type="match status" value="1"/>
</dbReference>
<name>A0A4T0X487_9ASCO</name>
<reference evidence="1 2" key="1">
    <citation type="journal article" date="2019" name="Front. Genet.">
        <title>Whole-Genome Sequencing of the Opportunistic Yeast Pathogen Candida inconspicua Uncovers Its Hybrid Origin.</title>
        <authorList>
            <person name="Mixao V."/>
            <person name="Hansen A.P."/>
            <person name="Saus E."/>
            <person name="Boekhout T."/>
            <person name="Lass-Florl C."/>
            <person name="Gabaldon T."/>
        </authorList>
    </citation>
    <scope>NUCLEOTIDE SEQUENCE [LARGE SCALE GENOMIC DNA]</scope>
    <source>
        <strain evidence="1 2">CBS 180</strain>
    </source>
</reference>
<gene>
    <name evidence="1" type="ORF">CANINC_001330</name>
</gene>
<dbReference type="PANTHER" id="PTHR37520">
    <property type="entry name" value="INTRON-ENCODED DNA ENDONUCLEASE AI2A-RELATED"/>
    <property type="match status" value="1"/>
</dbReference>
<dbReference type="OrthoDB" id="3675107at2759"/>
<keyword evidence="2" id="KW-1185">Reference proteome</keyword>
<dbReference type="Proteomes" id="UP000307173">
    <property type="component" value="Unassembled WGS sequence"/>
</dbReference>
<dbReference type="Gene3D" id="3.10.28.10">
    <property type="entry name" value="Homing endonucleases"/>
    <property type="match status" value="1"/>
</dbReference>
<dbReference type="STRING" id="52247.A0A4T0X487"/>
<proteinExistence type="predicted"/>
<evidence type="ECO:0008006" key="3">
    <source>
        <dbReference type="Google" id="ProtNLM"/>
    </source>
</evidence>
<organism evidence="1 2">
    <name type="scientific">Pichia inconspicua</name>
    <dbReference type="NCBI Taxonomy" id="52247"/>
    <lineage>
        <taxon>Eukaryota</taxon>
        <taxon>Fungi</taxon>
        <taxon>Dikarya</taxon>
        <taxon>Ascomycota</taxon>
        <taxon>Saccharomycotina</taxon>
        <taxon>Pichiomycetes</taxon>
        <taxon>Pichiales</taxon>
        <taxon>Pichiaceae</taxon>
        <taxon>Pichia</taxon>
    </lineage>
</organism>
<protein>
    <recommendedName>
        <fullName evidence="3">Homing endonuclease LAGLIDADG domain-containing protein</fullName>
    </recommendedName>
</protein>
<evidence type="ECO:0000313" key="2">
    <source>
        <dbReference type="Proteomes" id="UP000307173"/>
    </source>
</evidence>
<dbReference type="PANTHER" id="PTHR37520:SF1">
    <property type="entry name" value="INTRON-ENCODED DNA ENDONUCLEASE AI2A-RELATED"/>
    <property type="match status" value="1"/>
</dbReference>
<accession>A0A4T0X487</accession>
<dbReference type="AlphaFoldDB" id="A0A4T0X487"/>
<evidence type="ECO:0000313" key="1">
    <source>
        <dbReference type="EMBL" id="TID30085.1"/>
    </source>
</evidence>